<evidence type="ECO:0000313" key="1">
    <source>
        <dbReference type="EMBL" id="KAK0738001.1"/>
    </source>
</evidence>
<organism evidence="1 2">
    <name type="scientific">Schizothecium vesticola</name>
    <dbReference type="NCBI Taxonomy" id="314040"/>
    <lineage>
        <taxon>Eukaryota</taxon>
        <taxon>Fungi</taxon>
        <taxon>Dikarya</taxon>
        <taxon>Ascomycota</taxon>
        <taxon>Pezizomycotina</taxon>
        <taxon>Sordariomycetes</taxon>
        <taxon>Sordariomycetidae</taxon>
        <taxon>Sordariales</taxon>
        <taxon>Schizotheciaceae</taxon>
        <taxon>Schizothecium</taxon>
    </lineage>
</organism>
<evidence type="ECO:0000313" key="2">
    <source>
        <dbReference type="Proteomes" id="UP001172155"/>
    </source>
</evidence>
<dbReference type="AlphaFoldDB" id="A0AA40BPM6"/>
<sequence length="218" mass="23897">MDKLCHACDKLELTTRRFEVLPGDDEWGKPSGRIGPPIPLGTVEDLLTRTRCPMCRLVVAALGGENKVPTHSASGESLRVTVGWDTHGTAPDAKESWVHLPQSRVLIPKVVKASGMITLLANDAPPTTTSTTYLVRPIAKDRIDFGLVRRWLALCNTHHGEACHRYSILKKLGRSNAAECVPDFRCIDVERNCLAGLCIFDSLKAGQVEKAHCVNKAH</sequence>
<proteinExistence type="predicted"/>
<name>A0AA40BPM6_9PEZI</name>
<accession>A0AA40BPM6</accession>
<protein>
    <submittedName>
        <fullName evidence="1">Uncharacterized protein</fullName>
    </submittedName>
</protein>
<gene>
    <name evidence="1" type="ORF">B0T18DRAFT_394373</name>
</gene>
<keyword evidence="2" id="KW-1185">Reference proteome</keyword>
<dbReference type="EMBL" id="JAUKUD010000007">
    <property type="protein sequence ID" value="KAK0738001.1"/>
    <property type="molecule type" value="Genomic_DNA"/>
</dbReference>
<dbReference type="Proteomes" id="UP001172155">
    <property type="component" value="Unassembled WGS sequence"/>
</dbReference>
<comment type="caution">
    <text evidence="1">The sequence shown here is derived from an EMBL/GenBank/DDBJ whole genome shotgun (WGS) entry which is preliminary data.</text>
</comment>
<reference evidence="1" key="1">
    <citation type="submission" date="2023-06" db="EMBL/GenBank/DDBJ databases">
        <title>Genome-scale phylogeny and comparative genomics of the fungal order Sordariales.</title>
        <authorList>
            <consortium name="Lawrence Berkeley National Laboratory"/>
            <person name="Hensen N."/>
            <person name="Bonometti L."/>
            <person name="Westerberg I."/>
            <person name="Brannstrom I.O."/>
            <person name="Guillou S."/>
            <person name="Cros-Aarteil S."/>
            <person name="Calhoun S."/>
            <person name="Haridas S."/>
            <person name="Kuo A."/>
            <person name="Mondo S."/>
            <person name="Pangilinan J."/>
            <person name="Riley R."/>
            <person name="LaButti K."/>
            <person name="Andreopoulos B."/>
            <person name="Lipzen A."/>
            <person name="Chen C."/>
            <person name="Yanf M."/>
            <person name="Daum C."/>
            <person name="Ng V."/>
            <person name="Clum A."/>
            <person name="Steindorff A."/>
            <person name="Ohm R."/>
            <person name="Martin F."/>
            <person name="Silar P."/>
            <person name="Natvig D."/>
            <person name="Lalanne C."/>
            <person name="Gautier V."/>
            <person name="Ament-velasquez S.L."/>
            <person name="Kruys A."/>
            <person name="Hutchinson M.I."/>
            <person name="Powell A.J."/>
            <person name="Barry K."/>
            <person name="Miller A.N."/>
            <person name="Grigoriev I.V."/>
            <person name="Debuchy R."/>
            <person name="Gladieux P."/>
            <person name="Thoren M.H."/>
            <person name="Johannesson H."/>
        </authorList>
    </citation>
    <scope>NUCLEOTIDE SEQUENCE</scope>
    <source>
        <strain evidence="1">SMH3187-1</strain>
    </source>
</reference>